<dbReference type="Proteomes" id="UP001501444">
    <property type="component" value="Unassembled WGS sequence"/>
</dbReference>
<evidence type="ECO:0000256" key="1">
    <source>
        <dbReference type="SAM" id="MobiDB-lite"/>
    </source>
</evidence>
<protein>
    <submittedName>
        <fullName evidence="3">Uncharacterized protein</fullName>
    </submittedName>
</protein>
<proteinExistence type="predicted"/>
<gene>
    <name evidence="3" type="ORF">GCM10010170_081930</name>
</gene>
<feature type="region of interest" description="Disordered" evidence="1">
    <location>
        <begin position="62"/>
        <end position="128"/>
    </location>
</feature>
<keyword evidence="2" id="KW-0472">Membrane</keyword>
<accession>A0ABN3HE01</accession>
<reference evidence="3 4" key="1">
    <citation type="journal article" date="2019" name="Int. J. Syst. Evol. Microbiol.">
        <title>The Global Catalogue of Microorganisms (GCM) 10K type strain sequencing project: providing services to taxonomists for standard genome sequencing and annotation.</title>
        <authorList>
            <consortium name="The Broad Institute Genomics Platform"/>
            <consortium name="The Broad Institute Genome Sequencing Center for Infectious Disease"/>
            <person name="Wu L."/>
            <person name="Ma J."/>
        </authorList>
    </citation>
    <scope>NUCLEOTIDE SEQUENCE [LARGE SCALE GENOMIC DNA]</scope>
    <source>
        <strain evidence="3 4">JCM 3272</strain>
    </source>
</reference>
<evidence type="ECO:0000313" key="3">
    <source>
        <dbReference type="EMBL" id="GAA2377220.1"/>
    </source>
</evidence>
<feature type="compositionally biased region" description="Basic residues" evidence="1">
    <location>
        <begin position="76"/>
        <end position="95"/>
    </location>
</feature>
<organism evidence="3 4">
    <name type="scientific">Dactylosporangium salmoneum</name>
    <dbReference type="NCBI Taxonomy" id="53361"/>
    <lineage>
        <taxon>Bacteria</taxon>
        <taxon>Bacillati</taxon>
        <taxon>Actinomycetota</taxon>
        <taxon>Actinomycetes</taxon>
        <taxon>Micromonosporales</taxon>
        <taxon>Micromonosporaceae</taxon>
        <taxon>Dactylosporangium</taxon>
    </lineage>
</organism>
<keyword evidence="2" id="KW-0812">Transmembrane</keyword>
<keyword evidence="2" id="KW-1133">Transmembrane helix</keyword>
<dbReference type="EMBL" id="BAAARV010000081">
    <property type="protein sequence ID" value="GAA2377220.1"/>
    <property type="molecule type" value="Genomic_DNA"/>
</dbReference>
<keyword evidence="4" id="KW-1185">Reference proteome</keyword>
<evidence type="ECO:0000313" key="4">
    <source>
        <dbReference type="Proteomes" id="UP001501444"/>
    </source>
</evidence>
<sequence length="128" mass="13538">MRSGDGDGMDARRRLVAAVRKVHVGGVCVFLLTLVVAGVHRSPGGTLPFVLTLFAAKLDGHGERPAVARRPDRLRRAGGRGRRRRASPRASRRPRAAAMPGAADRAHIGGEPAVAQRRAAATRPEAVA</sequence>
<name>A0ABN3HE01_9ACTN</name>
<feature type="compositionally biased region" description="Basic and acidic residues" evidence="1">
    <location>
        <begin position="62"/>
        <end position="75"/>
    </location>
</feature>
<feature type="transmembrane region" description="Helical" evidence="2">
    <location>
        <begin position="21"/>
        <end position="39"/>
    </location>
</feature>
<comment type="caution">
    <text evidence="3">The sequence shown here is derived from an EMBL/GenBank/DDBJ whole genome shotgun (WGS) entry which is preliminary data.</text>
</comment>
<evidence type="ECO:0000256" key="2">
    <source>
        <dbReference type="SAM" id="Phobius"/>
    </source>
</evidence>